<protein>
    <recommendedName>
        <fullName evidence="1">non-specific serine/threonine protein kinase</fullName>
        <ecNumber evidence="1">2.7.11.1</ecNumber>
    </recommendedName>
</protein>
<evidence type="ECO:0000256" key="1">
    <source>
        <dbReference type="ARBA" id="ARBA00012513"/>
    </source>
</evidence>
<evidence type="ECO:0000256" key="4">
    <source>
        <dbReference type="ARBA" id="ARBA00022741"/>
    </source>
</evidence>
<dbReference type="OrthoDB" id="5979581at2759"/>
<dbReference type="STRING" id="644352.J3NN74"/>
<evidence type="ECO:0000256" key="6">
    <source>
        <dbReference type="ARBA" id="ARBA00022840"/>
    </source>
</evidence>
<gene>
    <name evidence="12" type="primary">20343190</name>
    <name evidence="11" type="ORF">GGTG_02732</name>
</gene>
<reference evidence="13" key="1">
    <citation type="submission" date="2010-07" db="EMBL/GenBank/DDBJ databases">
        <title>The genome sequence of Gaeumannomyces graminis var. tritici strain R3-111a-1.</title>
        <authorList>
            <consortium name="The Broad Institute Genome Sequencing Platform"/>
            <person name="Ma L.-J."/>
            <person name="Dead R."/>
            <person name="Young S."/>
            <person name="Zeng Q."/>
            <person name="Koehrsen M."/>
            <person name="Alvarado L."/>
            <person name="Berlin A."/>
            <person name="Chapman S.B."/>
            <person name="Chen Z."/>
            <person name="Freedman E."/>
            <person name="Gellesch M."/>
            <person name="Goldberg J."/>
            <person name="Griggs A."/>
            <person name="Gujja S."/>
            <person name="Heilman E.R."/>
            <person name="Heiman D."/>
            <person name="Hepburn T."/>
            <person name="Howarth C."/>
            <person name="Jen D."/>
            <person name="Larson L."/>
            <person name="Mehta T."/>
            <person name="Neiman D."/>
            <person name="Pearson M."/>
            <person name="Roberts A."/>
            <person name="Saif S."/>
            <person name="Shea T."/>
            <person name="Shenoy N."/>
            <person name="Sisk P."/>
            <person name="Stolte C."/>
            <person name="Sykes S."/>
            <person name="Walk T."/>
            <person name="White J."/>
            <person name="Yandava C."/>
            <person name="Haas B."/>
            <person name="Nusbaum C."/>
            <person name="Birren B."/>
        </authorList>
    </citation>
    <scope>NUCLEOTIDE SEQUENCE [LARGE SCALE GENOMIC DNA]</scope>
    <source>
        <strain evidence="13">R3-111a-1</strain>
    </source>
</reference>
<keyword evidence="3" id="KW-0808">Transferase</keyword>
<evidence type="ECO:0000256" key="3">
    <source>
        <dbReference type="ARBA" id="ARBA00022679"/>
    </source>
</evidence>
<dbReference type="PROSITE" id="PS50011">
    <property type="entry name" value="PROTEIN_KINASE_DOM"/>
    <property type="match status" value="1"/>
</dbReference>
<dbReference type="VEuPathDB" id="FungiDB:GGTG_02732"/>
<name>J3NN74_GAET3</name>
<keyword evidence="4 9" id="KW-0547">Nucleotide-binding</keyword>
<feature type="domain" description="Protein kinase" evidence="10">
    <location>
        <begin position="83"/>
        <end position="459"/>
    </location>
</feature>
<dbReference type="GO" id="GO:0000245">
    <property type="term" value="P:spliceosomal complex assembly"/>
    <property type="evidence" value="ECO:0007669"/>
    <property type="project" value="TreeGrafter"/>
</dbReference>
<evidence type="ECO:0000256" key="5">
    <source>
        <dbReference type="ARBA" id="ARBA00022777"/>
    </source>
</evidence>
<evidence type="ECO:0000256" key="9">
    <source>
        <dbReference type="PROSITE-ProRule" id="PRU10141"/>
    </source>
</evidence>
<dbReference type="eggNOG" id="KOG1290">
    <property type="taxonomic scope" value="Eukaryota"/>
</dbReference>
<dbReference type="GeneID" id="20343190"/>
<dbReference type="EMBL" id="GL385396">
    <property type="protein sequence ID" value="EJT77626.1"/>
    <property type="molecule type" value="Genomic_DNA"/>
</dbReference>
<dbReference type="InterPro" id="IPR011009">
    <property type="entry name" value="Kinase-like_dom_sf"/>
</dbReference>
<dbReference type="GO" id="GO:0050684">
    <property type="term" value="P:regulation of mRNA processing"/>
    <property type="evidence" value="ECO:0007669"/>
    <property type="project" value="TreeGrafter"/>
</dbReference>
<reference evidence="12" key="4">
    <citation type="journal article" date="2015" name="G3 (Bethesda)">
        <title>Genome sequences of three phytopathogenic species of the Magnaporthaceae family of fungi.</title>
        <authorList>
            <person name="Okagaki L.H."/>
            <person name="Nunes C.C."/>
            <person name="Sailsbery J."/>
            <person name="Clay B."/>
            <person name="Brown D."/>
            <person name="John T."/>
            <person name="Oh Y."/>
            <person name="Young N."/>
            <person name="Fitzgerald M."/>
            <person name="Haas B.J."/>
            <person name="Zeng Q."/>
            <person name="Young S."/>
            <person name="Adiconis X."/>
            <person name="Fan L."/>
            <person name="Levin J.Z."/>
            <person name="Mitchell T.K."/>
            <person name="Okubara P.A."/>
            <person name="Farman M.L."/>
            <person name="Kohn L.M."/>
            <person name="Birren B."/>
            <person name="Ma L.-J."/>
            <person name="Dean R.A."/>
        </authorList>
    </citation>
    <scope>NUCLEOTIDE SEQUENCE</scope>
    <source>
        <strain evidence="12">R3-111a-1</strain>
    </source>
</reference>
<dbReference type="Proteomes" id="UP000006039">
    <property type="component" value="Unassembled WGS sequence"/>
</dbReference>
<reference evidence="11" key="2">
    <citation type="submission" date="2010-07" db="EMBL/GenBank/DDBJ databases">
        <authorList>
            <consortium name="The Broad Institute Genome Sequencing Platform"/>
            <consortium name="Broad Institute Genome Sequencing Center for Infectious Disease"/>
            <person name="Ma L.-J."/>
            <person name="Dead R."/>
            <person name="Young S."/>
            <person name="Zeng Q."/>
            <person name="Koehrsen M."/>
            <person name="Alvarado L."/>
            <person name="Berlin A."/>
            <person name="Chapman S.B."/>
            <person name="Chen Z."/>
            <person name="Freedman E."/>
            <person name="Gellesch M."/>
            <person name="Goldberg J."/>
            <person name="Griggs A."/>
            <person name="Gujja S."/>
            <person name="Heilman E.R."/>
            <person name="Heiman D."/>
            <person name="Hepburn T."/>
            <person name="Howarth C."/>
            <person name="Jen D."/>
            <person name="Larson L."/>
            <person name="Mehta T."/>
            <person name="Neiman D."/>
            <person name="Pearson M."/>
            <person name="Roberts A."/>
            <person name="Saif S."/>
            <person name="Shea T."/>
            <person name="Shenoy N."/>
            <person name="Sisk P."/>
            <person name="Stolte C."/>
            <person name="Sykes S."/>
            <person name="Walk T."/>
            <person name="White J."/>
            <person name="Yandava C."/>
            <person name="Haas B."/>
            <person name="Nusbaum C."/>
            <person name="Birren B."/>
        </authorList>
    </citation>
    <scope>NUCLEOTIDE SEQUENCE</scope>
    <source>
        <strain evidence="11">R3-111a-1</strain>
    </source>
</reference>
<proteinExistence type="predicted"/>
<dbReference type="GO" id="GO:0050793">
    <property type="term" value="P:regulation of developmental process"/>
    <property type="evidence" value="ECO:0007669"/>
    <property type="project" value="UniProtKB-ARBA"/>
</dbReference>
<reference evidence="11" key="3">
    <citation type="submission" date="2010-09" db="EMBL/GenBank/DDBJ databases">
        <title>Annotation of Gaeumannomyces graminis var. tritici R3-111a-1.</title>
        <authorList>
            <consortium name="The Broad Institute Genome Sequencing Platform"/>
            <person name="Ma L.-J."/>
            <person name="Dead R."/>
            <person name="Young S.K."/>
            <person name="Zeng Q."/>
            <person name="Gargeya S."/>
            <person name="Fitzgerald M."/>
            <person name="Haas B."/>
            <person name="Abouelleil A."/>
            <person name="Alvarado L."/>
            <person name="Arachchi H.M."/>
            <person name="Berlin A."/>
            <person name="Brown A."/>
            <person name="Chapman S.B."/>
            <person name="Chen Z."/>
            <person name="Dunbar C."/>
            <person name="Freedman E."/>
            <person name="Gearin G."/>
            <person name="Gellesch M."/>
            <person name="Goldberg J."/>
            <person name="Griggs A."/>
            <person name="Gujja S."/>
            <person name="Heiman D."/>
            <person name="Howarth C."/>
            <person name="Larson L."/>
            <person name="Lui A."/>
            <person name="MacDonald P.J.P."/>
            <person name="Mehta T."/>
            <person name="Montmayeur A."/>
            <person name="Murphy C."/>
            <person name="Neiman D."/>
            <person name="Pearson M."/>
            <person name="Priest M."/>
            <person name="Roberts A."/>
            <person name="Saif S."/>
            <person name="Shea T."/>
            <person name="Shenoy N."/>
            <person name="Sisk P."/>
            <person name="Stolte C."/>
            <person name="Sykes S."/>
            <person name="Yandava C."/>
            <person name="Wortman J."/>
            <person name="Nusbaum C."/>
            <person name="Birren B."/>
        </authorList>
    </citation>
    <scope>NUCLEOTIDE SEQUENCE</scope>
    <source>
        <strain evidence="11">R3-111a-1</strain>
    </source>
</reference>
<keyword evidence="13" id="KW-1185">Reference proteome</keyword>
<feature type="binding site" evidence="9">
    <location>
        <position position="112"/>
    </location>
    <ligand>
        <name>ATP</name>
        <dbReference type="ChEBI" id="CHEBI:30616"/>
    </ligand>
</feature>
<evidence type="ECO:0000256" key="2">
    <source>
        <dbReference type="ARBA" id="ARBA00022527"/>
    </source>
</evidence>
<evidence type="ECO:0000313" key="13">
    <source>
        <dbReference type="Proteomes" id="UP000006039"/>
    </source>
</evidence>
<comment type="catalytic activity">
    <reaction evidence="8">
        <text>L-seryl-[protein] + ATP = O-phospho-L-seryl-[protein] + ADP + H(+)</text>
        <dbReference type="Rhea" id="RHEA:17989"/>
        <dbReference type="Rhea" id="RHEA-COMP:9863"/>
        <dbReference type="Rhea" id="RHEA-COMP:11604"/>
        <dbReference type="ChEBI" id="CHEBI:15378"/>
        <dbReference type="ChEBI" id="CHEBI:29999"/>
        <dbReference type="ChEBI" id="CHEBI:30616"/>
        <dbReference type="ChEBI" id="CHEBI:83421"/>
        <dbReference type="ChEBI" id="CHEBI:456216"/>
        <dbReference type="EC" id="2.7.11.1"/>
    </reaction>
</comment>
<dbReference type="EC" id="2.7.11.1" evidence="1"/>
<dbReference type="HOGENOM" id="CLU_000288_81_2_1"/>
<evidence type="ECO:0000259" key="10">
    <source>
        <dbReference type="PROSITE" id="PS50011"/>
    </source>
</evidence>
<evidence type="ECO:0000313" key="12">
    <source>
        <dbReference type="EnsemblFungi" id="EJT77626"/>
    </source>
</evidence>
<organism evidence="11">
    <name type="scientific">Gaeumannomyces tritici (strain R3-111a-1)</name>
    <name type="common">Wheat and barley take-all root rot fungus</name>
    <name type="synonym">Gaeumannomyces graminis var. tritici</name>
    <dbReference type="NCBI Taxonomy" id="644352"/>
    <lineage>
        <taxon>Eukaryota</taxon>
        <taxon>Fungi</taxon>
        <taxon>Dikarya</taxon>
        <taxon>Ascomycota</taxon>
        <taxon>Pezizomycotina</taxon>
        <taxon>Sordariomycetes</taxon>
        <taxon>Sordariomycetidae</taxon>
        <taxon>Magnaporthales</taxon>
        <taxon>Magnaporthaceae</taxon>
        <taxon>Gaeumannomyces</taxon>
    </lineage>
</organism>
<dbReference type="GO" id="GO:0005634">
    <property type="term" value="C:nucleus"/>
    <property type="evidence" value="ECO:0007669"/>
    <property type="project" value="TreeGrafter"/>
</dbReference>
<dbReference type="RefSeq" id="XP_009218771.1">
    <property type="nucleotide sequence ID" value="XM_009220507.1"/>
</dbReference>
<dbReference type="EnsemblFungi" id="EJT77626">
    <property type="protein sequence ID" value="EJT77626"/>
    <property type="gene ID" value="GGTG_02732"/>
</dbReference>
<keyword evidence="2" id="KW-0723">Serine/threonine-protein kinase</keyword>
<evidence type="ECO:0000256" key="8">
    <source>
        <dbReference type="ARBA" id="ARBA00048679"/>
    </source>
</evidence>
<dbReference type="PANTHER" id="PTHR47634">
    <property type="entry name" value="PROTEIN KINASE DOMAIN-CONTAINING PROTEIN-RELATED"/>
    <property type="match status" value="1"/>
</dbReference>
<dbReference type="SMART" id="SM00220">
    <property type="entry name" value="S_TKc"/>
    <property type="match status" value="1"/>
</dbReference>
<evidence type="ECO:0000256" key="7">
    <source>
        <dbReference type="ARBA" id="ARBA00047899"/>
    </source>
</evidence>
<evidence type="ECO:0000313" key="11">
    <source>
        <dbReference type="EMBL" id="EJT77626.1"/>
    </source>
</evidence>
<keyword evidence="5 11" id="KW-0418">Kinase</keyword>
<dbReference type="InterPro" id="IPR000719">
    <property type="entry name" value="Prot_kinase_dom"/>
</dbReference>
<dbReference type="GO" id="GO:0004674">
    <property type="term" value="F:protein serine/threonine kinase activity"/>
    <property type="evidence" value="ECO:0007669"/>
    <property type="project" value="UniProtKB-KW"/>
</dbReference>
<accession>J3NN74</accession>
<dbReference type="GO" id="GO:0005737">
    <property type="term" value="C:cytoplasm"/>
    <property type="evidence" value="ECO:0007669"/>
    <property type="project" value="TreeGrafter"/>
</dbReference>
<dbReference type="GO" id="GO:0005524">
    <property type="term" value="F:ATP binding"/>
    <property type="evidence" value="ECO:0007669"/>
    <property type="project" value="UniProtKB-UniRule"/>
</dbReference>
<dbReference type="Gene3D" id="3.30.200.20">
    <property type="entry name" value="Phosphorylase Kinase, domain 1"/>
    <property type="match status" value="1"/>
</dbReference>
<dbReference type="Gene3D" id="1.10.510.10">
    <property type="entry name" value="Transferase(Phosphotransferase) domain 1"/>
    <property type="match status" value="1"/>
</dbReference>
<dbReference type="SUPFAM" id="SSF56112">
    <property type="entry name" value="Protein kinase-like (PK-like)"/>
    <property type="match status" value="1"/>
</dbReference>
<comment type="catalytic activity">
    <reaction evidence="7">
        <text>L-threonyl-[protein] + ATP = O-phospho-L-threonyl-[protein] + ADP + H(+)</text>
        <dbReference type="Rhea" id="RHEA:46608"/>
        <dbReference type="Rhea" id="RHEA-COMP:11060"/>
        <dbReference type="Rhea" id="RHEA-COMP:11605"/>
        <dbReference type="ChEBI" id="CHEBI:15378"/>
        <dbReference type="ChEBI" id="CHEBI:30013"/>
        <dbReference type="ChEBI" id="CHEBI:30616"/>
        <dbReference type="ChEBI" id="CHEBI:61977"/>
        <dbReference type="ChEBI" id="CHEBI:456216"/>
        <dbReference type="EC" id="2.7.11.1"/>
    </reaction>
</comment>
<dbReference type="AlphaFoldDB" id="J3NN74"/>
<sequence length="474" mass="52531">MICSQFKLCLRATGSRSPEALGISILTRMRFVQQQRRFRSSMCARSDPRTTFDLVEGVESLYGYRPGGYHPVIIGDSFRDGRYNIVHKLGHGTYSTVWLARDNQTRTYAAIKIGIAAGGPSRDIGILKLLAQSDGLLPPHPGRNAIPPLLDSFVVSGPNGNHDCIVTSPARMPISGAKEAYKSLRLFQLPVARAIAAQLAQGVAFMHSRGIVHADLHQGNILLGPFPALDPSDTDQLYSVCSAPYEQQVRMLDRCTELAAGVPDRVYAGAFLSQPSHCVTIEGARVLLTDFGEAFDPINPGSREPGSRTPNFLAPPEARFVPGAPISFPADIWGLASAIWGCLANHELFEGITWTDITEDQILVAGDLPAEWAGAWDEMRRKDSMKGSMPADWVDDPEEPPRTLEFRWDEWVQEPRREAGMQLVEPEEKKAFFRLIRSMAVFRPEDRINAQQVLESDWMRDWALPELAAMGSNY</sequence>
<dbReference type="PROSITE" id="PS00107">
    <property type="entry name" value="PROTEIN_KINASE_ATP"/>
    <property type="match status" value="1"/>
</dbReference>
<dbReference type="PANTHER" id="PTHR47634:SF9">
    <property type="entry name" value="PROTEIN KINASE DOMAIN-CONTAINING PROTEIN-RELATED"/>
    <property type="match status" value="1"/>
</dbReference>
<dbReference type="InterPro" id="IPR017441">
    <property type="entry name" value="Protein_kinase_ATP_BS"/>
</dbReference>
<dbReference type="InterPro" id="IPR051334">
    <property type="entry name" value="SRPK"/>
</dbReference>
<reference evidence="12" key="5">
    <citation type="submission" date="2018-04" db="UniProtKB">
        <authorList>
            <consortium name="EnsemblFungi"/>
        </authorList>
    </citation>
    <scope>IDENTIFICATION</scope>
    <source>
        <strain evidence="12">R3-111a-1</strain>
    </source>
</reference>
<keyword evidence="6 9" id="KW-0067">ATP-binding</keyword>